<accession>A0AAN8NVM5</accession>
<comment type="caution">
    <text evidence="1">The sequence shown here is derived from an EMBL/GenBank/DDBJ whole genome shotgun (WGS) entry which is preliminary data.</text>
</comment>
<keyword evidence="2" id="KW-1185">Reference proteome</keyword>
<protein>
    <submittedName>
        <fullName evidence="1">Uncharacterized protein</fullName>
    </submittedName>
</protein>
<dbReference type="Proteomes" id="UP001307849">
    <property type="component" value="Unassembled WGS sequence"/>
</dbReference>
<dbReference type="AlphaFoldDB" id="A0AAN8NVM5"/>
<sequence>MPYEIDPETGLIHQVTKESNNTDDIYYGSVHPNSDVGPTLQDRDSFSRELMSKIYEFQKDDPEIPDRKVLSPAAVDLEESLLVSP</sequence>
<dbReference type="EMBL" id="JAVHJM010000001">
    <property type="protein sequence ID" value="KAK6520040.1"/>
    <property type="molecule type" value="Genomic_DNA"/>
</dbReference>
<evidence type="ECO:0000313" key="2">
    <source>
        <dbReference type="Proteomes" id="UP001307849"/>
    </source>
</evidence>
<name>A0AAN8NVM5_9PEZI</name>
<evidence type="ECO:0000313" key="1">
    <source>
        <dbReference type="EMBL" id="KAK6520040.1"/>
    </source>
</evidence>
<reference evidence="1 2" key="1">
    <citation type="submission" date="2019-10" db="EMBL/GenBank/DDBJ databases">
        <authorList>
            <person name="Palmer J.M."/>
        </authorList>
    </citation>
    <scope>NUCLEOTIDE SEQUENCE [LARGE SCALE GENOMIC DNA]</scope>
    <source>
        <strain evidence="1 2">TWF506</strain>
    </source>
</reference>
<organism evidence="1 2">
    <name type="scientific">Arthrobotrys conoides</name>
    <dbReference type="NCBI Taxonomy" id="74498"/>
    <lineage>
        <taxon>Eukaryota</taxon>
        <taxon>Fungi</taxon>
        <taxon>Dikarya</taxon>
        <taxon>Ascomycota</taxon>
        <taxon>Pezizomycotina</taxon>
        <taxon>Orbiliomycetes</taxon>
        <taxon>Orbiliales</taxon>
        <taxon>Orbiliaceae</taxon>
        <taxon>Arthrobotrys</taxon>
    </lineage>
</organism>
<proteinExistence type="predicted"/>
<gene>
    <name evidence="1" type="ORF">TWF506_000330</name>
</gene>